<dbReference type="PANTHER" id="PTHR43806">
    <property type="entry name" value="PEPTIDASE S8"/>
    <property type="match status" value="1"/>
</dbReference>
<comment type="caution">
    <text evidence="8">The sequence shown here is derived from an EMBL/GenBank/DDBJ whole genome shotgun (WGS) entry which is preliminary data.</text>
</comment>
<feature type="active site" description="Charge relay system" evidence="5">
    <location>
        <position position="342"/>
    </location>
</feature>
<evidence type="ECO:0000256" key="3">
    <source>
        <dbReference type="ARBA" id="ARBA00022801"/>
    </source>
</evidence>
<dbReference type="STRING" id="28042.GU90_12390"/>
<evidence type="ECO:0000256" key="4">
    <source>
        <dbReference type="ARBA" id="ARBA00022825"/>
    </source>
</evidence>
<dbReference type="SUPFAM" id="SSF52743">
    <property type="entry name" value="Subtilisin-like"/>
    <property type="match status" value="1"/>
</dbReference>
<reference evidence="8 9" key="1">
    <citation type="submission" date="2014-06" db="EMBL/GenBank/DDBJ databases">
        <title>Saccharopolyspora rectivirgula DSM-43113 Genome sequencing.</title>
        <authorList>
            <person name="Barrera C."/>
            <person name="Millon L."/>
            <person name="Rognon B."/>
            <person name="Zaugg C."/>
            <person name="Monod M."/>
        </authorList>
    </citation>
    <scope>NUCLEOTIDE SEQUENCE [LARGE SCALE GENOMIC DNA]</scope>
    <source>
        <strain evidence="8 9">DSM 43113</strain>
    </source>
</reference>
<dbReference type="RefSeq" id="WP_029719229.1">
    <property type="nucleotide sequence ID" value="NZ_JNVU01000030.1"/>
</dbReference>
<evidence type="ECO:0000313" key="8">
    <source>
        <dbReference type="EMBL" id="KEI44065.1"/>
    </source>
</evidence>
<dbReference type="OrthoDB" id="5177045at2"/>
<keyword evidence="4 5" id="KW-0720">Serine protease</keyword>
<feature type="active site" description="Charge relay system" evidence="5">
    <location>
        <position position="146"/>
    </location>
</feature>
<dbReference type="Pfam" id="PF00082">
    <property type="entry name" value="Peptidase_S8"/>
    <property type="match status" value="1"/>
</dbReference>
<keyword evidence="2 5" id="KW-0645">Protease</keyword>
<dbReference type="GO" id="GO:0006508">
    <property type="term" value="P:proteolysis"/>
    <property type="evidence" value="ECO:0007669"/>
    <property type="project" value="UniProtKB-KW"/>
</dbReference>
<evidence type="ECO:0000259" key="7">
    <source>
        <dbReference type="Pfam" id="PF00082"/>
    </source>
</evidence>
<gene>
    <name evidence="8" type="ORF">GU90_12390</name>
</gene>
<evidence type="ECO:0000256" key="5">
    <source>
        <dbReference type="PROSITE-ProRule" id="PRU01240"/>
    </source>
</evidence>
<dbReference type="InterPro" id="IPR023828">
    <property type="entry name" value="Peptidase_S8_Ser-AS"/>
</dbReference>
<keyword evidence="9" id="KW-1185">Reference proteome</keyword>
<name>A0A073AXD7_9PSEU</name>
<proteinExistence type="inferred from homology"/>
<dbReference type="InterPro" id="IPR050131">
    <property type="entry name" value="Peptidase_S8_subtilisin-like"/>
</dbReference>
<organism evidence="8 9">
    <name type="scientific">Saccharopolyspora rectivirgula</name>
    <dbReference type="NCBI Taxonomy" id="28042"/>
    <lineage>
        <taxon>Bacteria</taxon>
        <taxon>Bacillati</taxon>
        <taxon>Actinomycetota</taxon>
        <taxon>Actinomycetes</taxon>
        <taxon>Pseudonocardiales</taxon>
        <taxon>Pseudonocardiaceae</taxon>
        <taxon>Saccharopolyspora</taxon>
    </lineage>
</organism>
<comment type="similarity">
    <text evidence="1 5 6">Belongs to the peptidase S8 family.</text>
</comment>
<dbReference type="CDD" id="cd00306">
    <property type="entry name" value="Peptidases_S8_S53"/>
    <property type="match status" value="1"/>
</dbReference>
<dbReference type="InterPro" id="IPR023827">
    <property type="entry name" value="Peptidase_S8_Asp-AS"/>
</dbReference>
<dbReference type="Gene3D" id="3.40.50.200">
    <property type="entry name" value="Peptidase S8/S53 domain"/>
    <property type="match status" value="1"/>
</dbReference>
<evidence type="ECO:0000256" key="2">
    <source>
        <dbReference type="ARBA" id="ARBA00022670"/>
    </source>
</evidence>
<dbReference type="InterPro" id="IPR015500">
    <property type="entry name" value="Peptidase_S8_subtilisin-rel"/>
</dbReference>
<feature type="domain" description="Peptidase S8/S53" evidence="7">
    <location>
        <begin position="140"/>
        <end position="367"/>
    </location>
</feature>
<dbReference type="Proteomes" id="UP000031419">
    <property type="component" value="Unassembled WGS sequence"/>
</dbReference>
<dbReference type="PANTHER" id="PTHR43806:SF11">
    <property type="entry name" value="CEREVISIN-RELATED"/>
    <property type="match status" value="1"/>
</dbReference>
<dbReference type="InterPro" id="IPR036852">
    <property type="entry name" value="Peptidase_S8/S53_dom_sf"/>
</dbReference>
<dbReference type="eggNOG" id="COG1404">
    <property type="taxonomic scope" value="Bacteria"/>
</dbReference>
<protein>
    <submittedName>
        <fullName evidence="8">Peptidase S8</fullName>
    </submittedName>
</protein>
<evidence type="ECO:0000256" key="1">
    <source>
        <dbReference type="ARBA" id="ARBA00011073"/>
    </source>
</evidence>
<dbReference type="AlphaFoldDB" id="A0A073AXD7"/>
<evidence type="ECO:0000256" key="6">
    <source>
        <dbReference type="RuleBase" id="RU003355"/>
    </source>
</evidence>
<dbReference type="PROSITE" id="PS00136">
    <property type="entry name" value="SUBTILASE_ASP"/>
    <property type="match status" value="1"/>
</dbReference>
<dbReference type="EMBL" id="JNVU01000030">
    <property type="protein sequence ID" value="KEI44065.1"/>
    <property type="molecule type" value="Genomic_DNA"/>
</dbReference>
<keyword evidence="3 5" id="KW-0378">Hydrolase</keyword>
<feature type="active site" description="Charge relay system" evidence="5">
    <location>
        <position position="182"/>
    </location>
</feature>
<dbReference type="InterPro" id="IPR000209">
    <property type="entry name" value="Peptidase_S8/S53_dom"/>
</dbReference>
<sequence>MDTDEQSPFDVEQLRDSWARYGHDLLLHDPAGPQECLVRSGELLVAADRLDAVLSRLRRWTDSVEEHDDLRLARVRLRRDERARCVEMAWDPGLPGVSVNHVHFGAPVMYGTPVMCGTGAEAEAAPPVAEPPREQWHPPVTIGVLDTGCDPHPWFSGRPWFTPVPEVLDADDDSGQDRQAGHGTFVNGVLLQHAPGADIRTRRALSSLGFTDDLAVAAGLRSLRLACAARGRSVDVLVLTAGCYTAEDTCPQVLQDQLAGFPESVVVAAAGNHASSRPFWPAALPDVVAVAATGPDGALATFSNRGSWVDAAAPGVDVVSSFVRLTAGGGRSYGFARWSGTSFAAPRVAGEIALALSTGSTPDDARDLTCKRYPVRR</sequence>
<dbReference type="PROSITE" id="PS51892">
    <property type="entry name" value="SUBTILASE"/>
    <property type="match status" value="1"/>
</dbReference>
<dbReference type="GO" id="GO:0004252">
    <property type="term" value="F:serine-type endopeptidase activity"/>
    <property type="evidence" value="ECO:0007669"/>
    <property type="project" value="UniProtKB-UniRule"/>
</dbReference>
<dbReference type="PROSITE" id="PS00138">
    <property type="entry name" value="SUBTILASE_SER"/>
    <property type="match status" value="1"/>
</dbReference>
<accession>A0A073AXD7</accession>
<evidence type="ECO:0000313" key="9">
    <source>
        <dbReference type="Proteomes" id="UP000031419"/>
    </source>
</evidence>
<dbReference type="PRINTS" id="PR00723">
    <property type="entry name" value="SUBTILISIN"/>
</dbReference>